<evidence type="ECO:0000313" key="2">
    <source>
        <dbReference type="Proteomes" id="UP000243524"/>
    </source>
</evidence>
<accession>A0A2I0QYI2</accession>
<organism evidence="1 2">
    <name type="scientific">Halalkalibacillus sediminis</name>
    <dbReference type="NCBI Taxonomy" id="2018042"/>
    <lineage>
        <taxon>Bacteria</taxon>
        <taxon>Bacillati</taxon>
        <taxon>Bacillota</taxon>
        <taxon>Bacilli</taxon>
        <taxon>Bacillales</taxon>
        <taxon>Bacillaceae</taxon>
        <taxon>Halalkalibacillus</taxon>
    </lineage>
</organism>
<sequence>MLIACQQVREGDVTVNQGGEISNLNEFNNFIENVENEDKDTVRIVRYTTEGDPIFLTLEYNGEDIKYTYDNSQDEYAGSDKGEKSTTCANLESSNTEDGIEYHLSDCSSDFGNYFNFKIPK</sequence>
<keyword evidence="2" id="KW-1185">Reference proteome</keyword>
<dbReference type="AlphaFoldDB" id="A0A2I0QYI2"/>
<dbReference type="EMBL" id="PJNH01000001">
    <property type="protein sequence ID" value="PKR79385.1"/>
    <property type="molecule type" value="Genomic_DNA"/>
</dbReference>
<gene>
    <name evidence="1" type="ORF">CEY16_03245</name>
</gene>
<dbReference type="Pfam" id="PF14275">
    <property type="entry name" value="DUF4362"/>
    <property type="match status" value="1"/>
</dbReference>
<proteinExistence type="predicted"/>
<evidence type="ECO:0008006" key="3">
    <source>
        <dbReference type="Google" id="ProtNLM"/>
    </source>
</evidence>
<dbReference type="OrthoDB" id="1912370at2"/>
<dbReference type="Proteomes" id="UP000243524">
    <property type="component" value="Unassembled WGS sequence"/>
</dbReference>
<name>A0A2I0QYI2_9BACI</name>
<comment type="caution">
    <text evidence="1">The sequence shown here is derived from an EMBL/GenBank/DDBJ whole genome shotgun (WGS) entry which is preliminary data.</text>
</comment>
<dbReference type="InterPro" id="IPR025372">
    <property type="entry name" value="DUF4362"/>
</dbReference>
<evidence type="ECO:0000313" key="1">
    <source>
        <dbReference type="EMBL" id="PKR79385.1"/>
    </source>
</evidence>
<protein>
    <recommendedName>
        <fullName evidence="3">DUF4362 domain-containing protein</fullName>
    </recommendedName>
</protein>
<reference evidence="1 2" key="1">
    <citation type="submission" date="2017-06" db="EMBL/GenBank/DDBJ databases">
        <title>the draft geome sequence of Illustriluteabacillus marina B3227.</title>
        <authorList>
            <person name="He R.-H."/>
            <person name="Du Z.-J."/>
        </authorList>
    </citation>
    <scope>NUCLEOTIDE SEQUENCE [LARGE SCALE GENOMIC DNA]</scope>
    <source>
        <strain evidence="1 2">B3227</strain>
    </source>
</reference>